<evidence type="ECO:0000313" key="2">
    <source>
        <dbReference type="Proteomes" id="UP001595952"/>
    </source>
</evidence>
<name>A0ABV9I943_9DEIO</name>
<keyword evidence="2" id="KW-1185">Reference proteome</keyword>
<proteinExistence type="predicted"/>
<dbReference type="RefSeq" id="WP_380061751.1">
    <property type="nucleotide sequence ID" value="NZ_JBHSEI010000007.1"/>
</dbReference>
<dbReference type="EMBL" id="JBHSEI010000007">
    <property type="protein sequence ID" value="MFC4638743.1"/>
    <property type="molecule type" value="Genomic_DNA"/>
</dbReference>
<reference evidence="2" key="1">
    <citation type="journal article" date="2019" name="Int. J. Syst. Evol. Microbiol.">
        <title>The Global Catalogue of Microorganisms (GCM) 10K type strain sequencing project: providing services to taxonomists for standard genome sequencing and annotation.</title>
        <authorList>
            <consortium name="The Broad Institute Genomics Platform"/>
            <consortium name="The Broad Institute Genome Sequencing Center for Infectious Disease"/>
            <person name="Wu L."/>
            <person name="Ma J."/>
        </authorList>
    </citation>
    <scope>NUCLEOTIDE SEQUENCE [LARGE SCALE GENOMIC DNA]</scope>
    <source>
        <strain evidence="2">CCUG 55995</strain>
    </source>
</reference>
<gene>
    <name evidence="1" type="ORF">ACFO0D_10360</name>
</gene>
<organism evidence="1 2">
    <name type="scientific">Deinococcus hohokamensis</name>
    <dbReference type="NCBI Taxonomy" id="309883"/>
    <lineage>
        <taxon>Bacteria</taxon>
        <taxon>Thermotogati</taxon>
        <taxon>Deinococcota</taxon>
        <taxon>Deinococci</taxon>
        <taxon>Deinococcales</taxon>
        <taxon>Deinococcaceae</taxon>
        <taxon>Deinococcus</taxon>
    </lineage>
</organism>
<accession>A0ABV9I943</accession>
<dbReference type="Proteomes" id="UP001595952">
    <property type="component" value="Unassembled WGS sequence"/>
</dbReference>
<evidence type="ECO:0000313" key="1">
    <source>
        <dbReference type="EMBL" id="MFC4638743.1"/>
    </source>
</evidence>
<comment type="caution">
    <text evidence="1">The sequence shown here is derived from an EMBL/GenBank/DDBJ whole genome shotgun (WGS) entry which is preliminary data.</text>
</comment>
<protein>
    <submittedName>
        <fullName evidence="1">Uncharacterized protein</fullName>
    </submittedName>
</protein>
<sequence length="71" mass="7690">MGVISAELLVSTLEKLLGRMAEVLCGALPLHVGAFPTQVVRIKVVAKPGLHEVLQISTRSRTMVNSFNAYQ</sequence>